<dbReference type="EMBL" id="JAHRIQ010048372">
    <property type="protein sequence ID" value="MEQ2237130.1"/>
    <property type="molecule type" value="Genomic_DNA"/>
</dbReference>
<sequence length="121" mass="13159">MLTHSCTDTQIGRQLEVKCLVQGHIDMWQEEAGIEPTPIARRLLVLLTHSRLKVASTAASRSAAMLGVVFLVFLLTILHIFSIGFISGQFAGQSSTQYGHRSVGSVWGGAKSCWKMKSASL</sequence>
<protein>
    <submittedName>
        <fullName evidence="2">Uncharacterized protein</fullName>
    </submittedName>
</protein>
<keyword evidence="1" id="KW-0472">Membrane</keyword>
<keyword evidence="1" id="KW-0812">Transmembrane</keyword>
<feature type="transmembrane region" description="Helical" evidence="1">
    <location>
        <begin position="63"/>
        <end position="86"/>
    </location>
</feature>
<accession>A0ABV0TW35</accession>
<dbReference type="Proteomes" id="UP001482620">
    <property type="component" value="Unassembled WGS sequence"/>
</dbReference>
<keyword evidence="1" id="KW-1133">Transmembrane helix</keyword>
<name>A0ABV0TW35_9TELE</name>
<proteinExistence type="predicted"/>
<keyword evidence="3" id="KW-1185">Reference proteome</keyword>
<evidence type="ECO:0000256" key="1">
    <source>
        <dbReference type="SAM" id="Phobius"/>
    </source>
</evidence>
<evidence type="ECO:0000313" key="2">
    <source>
        <dbReference type="EMBL" id="MEQ2237130.1"/>
    </source>
</evidence>
<organism evidence="2 3">
    <name type="scientific">Ilyodon furcidens</name>
    <name type="common">goldbreast splitfin</name>
    <dbReference type="NCBI Taxonomy" id="33524"/>
    <lineage>
        <taxon>Eukaryota</taxon>
        <taxon>Metazoa</taxon>
        <taxon>Chordata</taxon>
        <taxon>Craniata</taxon>
        <taxon>Vertebrata</taxon>
        <taxon>Euteleostomi</taxon>
        <taxon>Actinopterygii</taxon>
        <taxon>Neopterygii</taxon>
        <taxon>Teleostei</taxon>
        <taxon>Neoteleostei</taxon>
        <taxon>Acanthomorphata</taxon>
        <taxon>Ovalentaria</taxon>
        <taxon>Atherinomorphae</taxon>
        <taxon>Cyprinodontiformes</taxon>
        <taxon>Goodeidae</taxon>
        <taxon>Ilyodon</taxon>
    </lineage>
</organism>
<gene>
    <name evidence="2" type="ORF">ILYODFUR_019976</name>
</gene>
<reference evidence="2 3" key="1">
    <citation type="submission" date="2021-06" db="EMBL/GenBank/DDBJ databases">
        <authorList>
            <person name="Palmer J.M."/>
        </authorList>
    </citation>
    <scope>NUCLEOTIDE SEQUENCE [LARGE SCALE GENOMIC DNA]</scope>
    <source>
        <strain evidence="3">if_2019</strain>
        <tissue evidence="2">Muscle</tissue>
    </source>
</reference>
<comment type="caution">
    <text evidence="2">The sequence shown here is derived from an EMBL/GenBank/DDBJ whole genome shotgun (WGS) entry which is preliminary data.</text>
</comment>
<evidence type="ECO:0000313" key="3">
    <source>
        <dbReference type="Proteomes" id="UP001482620"/>
    </source>
</evidence>